<evidence type="ECO:0000256" key="2">
    <source>
        <dbReference type="SAM" id="Phobius"/>
    </source>
</evidence>
<dbReference type="Pfam" id="PF18075">
    <property type="entry name" value="FtsX_ECD"/>
    <property type="match status" value="1"/>
</dbReference>
<feature type="region of interest" description="Disordered" evidence="1">
    <location>
        <begin position="1"/>
        <end position="23"/>
    </location>
</feature>
<feature type="compositionally biased region" description="Polar residues" evidence="1">
    <location>
        <begin position="1"/>
        <end position="12"/>
    </location>
</feature>
<gene>
    <name evidence="4" type="ORF">QLQ12_33350</name>
</gene>
<keyword evidence="2" id="KW-1133">Transmembrane helix</keyword>
<feature type="transmembrane region" description="Helical" evidence="2">
    <location>
        <begin position="31"/>
        <end position="56"/>
    </location>
</feature>
<comment type="caution">
    <text evidence="4">The sequence shown here is derived from an EMBL/GenBank/DDBJ whole genome shotgun (WGS) entry which is preliminary data.</text>
</comment>
<name>A0ABT6WUT9_9ACTN</name>
<proteinExistence type="predicted"/>
<evidence type="ECO:0000313" key="5">
    <source>
        <dbReference type="Proteomes" id="UP001241758"/>
    </source>
</evidence>
<organism evidence="4 5">
    <name type="scientific">Actinoplanes sandaracinus</name>
    <dbReference type="NCBI Taxonomy" id="3045177"/>
    <lineage>
        <taxon>Bacteria</taxon>
        <taxon>Bacillati</taxon>
        <taxon>Actinomycetota</taxon>
        <taxon>Actinomycetes</taxon>
        <taxon>Micromonosporales</taxon>
        <taxon>Micromonosporaceae</taxon>
        <taxon>Actinoplanes</taxon>
    </lineage>
</organism>
<dbReference type="Proteomes" id="UP001241758">
    <property type="component" value="Unassembled WGS sequence"/>
</dbReference>
<dbReference type="EMBL" id="JASCTH010000026">
    <property type="protein sequence ID" value="MDI6103508.1"/>
    <property type="molecule type" value="Genomic_DNA"/>
</dbReference>
<accession>A0ABT6WUT9</accession>
<feature type="domain" description="FtsX extracellular" evidence="3">
    <location>
        <begin position="68"/>
        <end position="161"/>
    </location>
</feature>
<protein>
    <submittedName>
        <fullName evidence="4">Permease-like cell division protein FtsX</fullName>
    </submittedName>
</protein>
<evidence type="ECO:0000313" key="4">
    <source>
        <dbReference type="EMBL" id="MDI6103508.1"/>
    </source>
</evidence>
<evidence type="ECO:0000256" key="1">
    <source>
        <dbReference type="SAM" id="MobiDB-lite"/>
    </source>
</evidence>
<sequence>MSHSTPYSSSGLSPLEQPPIAQHPSAPPRRWIIHLAVALVALIAGAGAATSGLLLAGWTKPAEQRYGVAFFLEEEITATQKTAIQAELEKASATGGLRYESGEEAFARYKEMHKNEPGLIEKIEESGASNSLPASFRLTVEASDFDCRTMEAVGALPGVKQYSVLIEPINQIPGFAVRCSW</sequence>
<dbReference type="InterPro" id="IPR040690">
    <property type="entry name" value="FtsX_ECD"/>
</dbReference>
<keyword evidence="2" id="KW-0472">Membrane</keyword>
<keyword evidence="5" id="KW-1185">Reference proteome</keyword>
<keyword evidence="2" id="KW-0812">Transmembrane</keyword>
<reference evidence="4 5" key="1">
    <citation type="submission" date="2023-05" db="EMBL/GenBank/DDBJ databases">
        <title>Actinoplanes sp. NEAU-A12 genome sequencing.</title>
        <authorList>
            <person name="Wang Z.-S."/>
        </authorList>
    </citation>
    <scope>NUCLEOTIDE SEQUENCE [LARGE SCALE GENOMIC DNA]</scope>
    <source>
        <strain evidence="4 5">NEAU-A12</strain>
    </source>
</reference>
<dbReference type="Gene3D" id="3.30.70.3040">
    <property type="match status" value="1"/>
</dbReference>
<dbReference type="RefSeq" id="WP_282764680.1">
    <property type="nucleotide sequence ID" value="NZ_JASCTH010000026.1"/>
</dbReference>
<evidence type="ECO:0000259" key="3">
    <source>
        <dbReference type="Pfam" id="PF18075"/>
    </source>
</evidence>